<organism evidence="1 2">
    <name type="scientific">Ascobolus immersus RN42</name>
    <dbReference type="NCBI Taxonomy" id="1160509"/>
    <lineage>
        <taxon>Eukaryota</taxon>
        <taxon>Fungi</taxon>
        <taxon>Dikarya</taxon>
        <taxon>Ascomycota</taxon>
        <taxon>Pezizomycotina</taxon>
        <taxon>Pezizomycetes</taxon>
        <taxon>Pezizales</taxon>
        <taxon>Ascobolaceae</taxon>
        <taxon>Ascobolus</taxon>
    </lineage>
</organism>
<reference evidence="1 2" key="1">
    <citation type="journal article" date="2018" name="Nat. Ecol. Evol.">
        <title>Pezizomycetes genomes reveal the molecular basis of ectomycorrhizal truffle lifestyle.</title>
        <authorList>
            <person name="Murat C."/>
            <person name="Payen T."/>
            <person name="Noel B."/>
            <person name="Kuo A."/>
            <person name="Morin E."/>
            <person name="Chen J."/>
            <person name="Kohler A."/>
            <person name="Krizsan K."/>
            <person name="Balestrini R."/>
            <person name="Da Silva C."/>
            <person name="Montanini B."/>
            <person name="Hainaut M."/>
            <person name="Levati E."/>
            <person name="Barry K.W."/>
            <person name="Belfiori B."/>
            <person name="Cichocki N."/>
            <person name="Clum A."/>
            <person name="Dockter R.B."/>
            <person name="Fauchery L."/>
            <person name="Guy J."/>
            <person name="Iotti M."/>
            <person name="Le Tacon F."/>
            <person name="Lindquist E.A."/>
            <person name="Lipzen A."/>
            <person name="Malagnac F."/>
            <person name="Mello A."/>
            <person name="Molinier V."/>
            <person name="Miyauchi S."/>
            <person name="Poulain J."/>
            <person name="Riccioni C."/>
            <person name="Rubini A."/>
            <person name="Sitrit Y."/>
            <person name="Splivallo R."/>
            <person name="Traeger S."/>
            <person name="Wang M."/>
            <person name="Zifcakova L."/>
            <person name="Wipf D."/>
            <person name="Zambonelli A."/>
            <person name="Paolocci F."/>
            <person name="Nowrousian M."/>
            <person name="Ottonello S."/>
            <person name="Baldrian P."/>
            <person name="Spatafora J.W."/>
            <person name="Henrissat B."/>
            <person name="Nagy L.G."/>
            <person name="Aury J.M."/>
            <person name="Wincker P."/>
            <person name="Grigoriev I.V."/>
            <person name="Bonfante P."/>
            <person name="Martin F.M."/>
        </authorList>
    </citation>
    <scope>NUCLEOTIDE SEQUENCE [LARGE SCALE GENOMIC DNA]</scope>
    <source>
        <strain evidence="1 2">RN42</strain>
    </source>
</reference>
<accession>A0A3N4IJQ8</accession>
<evidence type="ECO:0000313" key="1">
    <source>
        <dbReference type="EMBL" id="RPA84938.1"/>
    </source>
</evidence>
<proteinExistence type="predicted"/>
<sequence>MQNPDSERPSSVNIWVQSGTNPGSGGFYQAIDPSVPARLGVAHPHGVNAADIPAGQVYVSPVIPAAAGENAAVVQQDPAVPVCGNRTLVRKTTEAFRRQLQEFRPCPIHQLLQARPSFLCETCHYAVCVYCLITITDFENSTNVYGPAEGDYAITYDTWRHPQGPRGEAHCARVLERTVQSVRAST</sequence>
<keyword evidence="2" id="KW-1185">Reference proteome</keyword>
<dbReference type="CDD" id="cd19756">
    <property type="entry name" value="Bbox2"/>
    <property type="match status" value="1"/>
</dbReference>
<name>A0A3N4IJQ8_ASCIM</name>
<evidence type="ECO:0000313" key="2">
    <source>
        <dbReference type="Proteomes" id="UP000275078"/>
    </source>
</evidence>
<dbReference type="AlphaFoldDB" id="A0A3N4IJQ8"/>
<dbReference type="SUPFAM" id="SSF57845">
    <property type="entry name" value="B-box zinc-binding domain"/>
    <property type="match status" value="1"/>
</dbReference>
<protein>
    <submittedName>
        <fullName evidence="1">Uncharacterized protein</fullName>
    </submittedName>
</protein>
<gene>
    <name evidence="1" type="ORF">BJ508DRAFT_303329</name>
</gene>
<dbReference type="EMBL" id="ML119656">
    <property type="protein sequence ID" value="RPA84938.1"/>
    <property type="molecule type" value="Genomic_DNA"/>
</dbReference>
<dbReference type="Proteomes" id="UP000275078">
    <property type="component" value="Unassembled WGS sequence"/>
</dbReference>